<dbReference type="Proteomes" id="UP000807342">
    <property type="component" value="Unassembled WGS sequence"/>
</dbReference>
<dbReference type="OrthoDB" id="5597211at2759"/>
<feature type="compositionally biased region" description="Polar residues" evidence="1">
    <location>
        <begin position="16"/>
        <end position="26"/>
    </location>
</feature>
<evidence type="ECO:0000313" key="3">
    <source>
        <dbReference type="Proteomes" id="UP000807342"/>
    </source>
</evidence>
<dbReference type="AlphaFoldDB" id="A0A9P6C5K2"/>
<dbReference type="EMBL" id="MU151117">
    <property type="protein sequence ID" value="KAF9449890.1"/>
    <property type="molecule type" value="Genomic_DNA"/>
</dbReference>
<keyword evidence="3" id="KW-1185">Reference proteome</keyword>
<protein>
    <submittedName>
        <fullName evidence="2">Uncharacterized protein</fullName>
    </submittedName>
</protein>
<name>A0A9P6C5K2_9AGAR</name>
<feature type="region of interest" description="Disordered" evidence="1">
    <location>
        <begin position="14"/>
        <end position="51"/>
    </location>
</feature>
<reference evidence="2" key="1">
    <citation type="submission" date="2020-11" db="EMBL/GenBank/DDBJ databases">
        <authorList>
            <consortium name="DOE Joint Genome Institute"/>
            <person name="Ahrendt S."/>
            <person name="Riley R."/>
            <person name="Andreopoulos W."/>
            <person name="Labutti K."/>
            <person name="Pangilinan J."/>
            <person name="Ruiz-Duenas F.J."/>
            <person name="Barrasa J.M."/>
            <person name="Sanchez-Garcia M."/>
            <person name="Camarero S."/>
            <person name="Miyauchi S."/>
            <person name="Serrano A."/>
            <person name="Linde D."/>
            <person name="Babiker R."/>
            <person name="Drula E."/>
            <person name="Ayuso-Fernandez I."/>
            <person name="Pacheco R."/>
            <person name="Padilla G."/>
            <person name="Ferreira P."/>
            <person name="Barriuso J."/>
            <person name="Kellner H."/>
            <person name="Castanera R."/>
            <person name="Alfaro M."/>
            <person name="Ramirez L."/>
            <person name="Pisabarro A.G."/>
            <person name="Kuo A."/>
            <person name="Tritt A."/>
            <person name="Lipzen A."/>
            <person name="He G."/>
            <person name="Yan M."/>
            <person name="Ng V."/>
            <person name="Cullen D."/>
            <person name="Martin F."/>
            <person name="Rosso M.-N."/>
            <person name="Henrissat B."/>
            <person name="Hibbett D."/>
            <person name="Martinez A.T."/>
            <person name="Grigoriev I.V."/>
        </authorList>
    </citation>
    <scope>NUCLEOTIDE SEQUENCE</scope>
    <source>
        <strain evidence="2">MF-IS2</strain>
    </source>
</reference>
<accession>A0A9P6C5K2</accession>
<organism evidence="2 3">
    <name type="scientific">Macrolepiota fuliginosa MF-IS2</name>
    <dbReference type="NCBI Taxonomy" id="1400762"/>
    <lineage>
        <taxon>Eukaryota</taxon>
        <taxon>Fungi</taxon>
        <taxon>Dikarya</taxon>
        <taxon>Basidiomycota</taxon>
        <taxon>Agaricomycotina</taxon>
        <taxon>Agaricomycetes</taxon>
        <taxon>Agaricomycetidae</taxon>
        <taxon>Agaricales</taxon>
        <taxon>Agaricineae</taxon>
        <taxon>Agaricaceae</taxon>
        <taxon>Macrolepiota</taxon>
    </lineage>
</organism>
<comment type="caution">
    <text evidence="2">The sequence shown here is derived from an EMBL/GenBank/DDBJ whole genome shotgun (WGS) entry which is preliminary data.</text>
</comment>
<sequence>MTVSGLTRSLPVRLSRSFTTSSTNASPEKLPLPPRRKGRTPRVNPKTQPLLPPHKLRALVSLYHQSDDFITHENLLERIDAAFLHGVSEQYRSVNRIRHEFYDNLLVAQRSVPRVSPWNLETVSTPTLRDGDNYTSASWSGTIVGRERQIIDALYGVESPRPDGRPLPGYDTLMEARELKQKQKVE</sequence>
<proteinExistence type="predicted"/>
<gene>
    <name evidence="2" type="ORF">P691DRAFT_811451</name>
</gene>
<evidence type="ECO:0000313" key="2">
    <source>
        <dbReference type="EMBL" id="KAF9449890.1"/>
    </source>
</evidence>
<evidence type="ECO:0000256" key="1">
    <source>
        <dbReference type="SAM" id="MobiDB-lite"/>
    </source>
</evidence>